<feature type="region of interest" description="Disordered" evidence="4">
    <location>
        <begin position="193"/>
        <end position="221"/>
    </location>
</feature>
<dbReference type="SMART" id="SM01026">
    <property type="entry name" value="Beach"/>
    <property type="match status" value="1"/>
</dbReference>
<protein>
    <recommendedName>
        <fullName evidence="9">Beach-domain-containing protein</fullName>
    </recommendedName>
</protein>
<feature type="domain" description="BEACH-type PH" evidence="6">
    <location>
        <begin position="1829"/>
        <end position="1962"/>
    </location>
</feature>
<feature type="region of interest" description="Disordered" evidence="4">
    <location>
        <begin position="1135"/>
        <end position="1161"/>
    </location>
</feature>
<dbReference type="PROSITE" id="PS00678">
    <property type="entry name" value="WD_REPEATS_1"/>
    <property type="match status" value="1"/>
</dbReference>
<keyword evidence="2" id="KW-0677">Repeat</keyword>
<dbReference type="InterPro" id="IPR011993">
    <property type="entry name" value="PH-like_dom_sf"/>
</dbReference>
<feature type="repeat" description="WD" evidence="3">
    <location>
        <begin position="2424"/>
        <end position="2465"/>
    </location>
</feature>
<name>A0A8H3G540_9LECA</name>
<proteinExistence type="predicted"/>
<dbReference type="PROSITE" id="PS50197">
    <property type="entry name" value="BEACH"/>
    <property type="match status" value="1"/>
</dbReference>
<keyword evidence="8" id="KW-1185">Reference proteome</keyword>
<dbReference type="InterPro" id="IPR001680">
    <property type="entry name" value="WD40_rpt"/>
</dbReference>
<feature type="domain" description="BEACH" evidence="5">
    <location>
        <begin position="1998"/>
        <end position="2292"/>
    </location>
</feature>
<dbReference type="PROSITE" id="PS50294">
    <property type="entry name" value="WD_REPEATS_REGION"/>
    <property type="match status" value="1"/>
</dbReference>
<feature type="region of interest" description="Disordered" evidence="4">
    <location>
        <begin position="1724"/>
        <end position="1818"/>
    </location>
</feature>
<dbReference type="Proteomes" id="UP000664203">
    <property type="component" value="Unassembled WGS sequence"/>
</dbReference>
<dbReference type="Gene3D" id="1.10.1540.10">
    <property type="entry name" value="BEACH domain"/>
    <property type="match status" value="1"/>
</dbReference>
<dbReference type="PROSITE" id="PS51783">
    <property type="entry name" value="PH_BEACH"/>
    <property type="match status" value="1"/>
</dbReference>
<dbReference type="PROSITE" id="PS50082">
    <property type="entry name" value="WD_REPEATS_2"/>
    <property type="match status" value="1"/>
</dbReference>
<feature type="compositionally biased region" description="Polar residues" evidence="4">
    <location>
        <begin position="502"/>
        <end position="522"/>
    </location>
</feature>
<dbReference type="InterPro" id="IPR013320">
    <property type="entry name" value="ConA-like_dom_sf"/>
</dbReference>
<accession>A0A8H3G540</accession>
<evidence type="ECO:0000313" key="7">
    <source>
        <dbReference type="EMBL" id="CAF9934964.1"/>
    </source>
</evidence>
<dbReference type="InterPro" id="IPR051944">
    <property type="entry name" value="BEACH_domain_protein"/>
</dbReference>
<evidence type="ECO:0008006" key="9">
    <source>
        <dbReference type="Google" id="ProtNLM"/>
    </source>
</evidence>
<dbReference type="Gene3D" id="2.130.10.10">
    <property type="entry name" value="YVTN repeat-like/Quinoprotein amine dehydrogenase"/>
    <property type="match status" value="1"/>
</dbReference>
<evidence type="ECO:0000256" key="1">
    <source>
        <dbReference type="ARBA" id="ARBA00022574"/>
    </source>
</evidence>
<feature type="compositionally biased region" description="Basic and acidic residues" evidence="4">
    <location>
        <begin position="1724"/>
        <end position="1734"/>
    </location>
</feature>
<dbReference type="CDD" id="cd06071">
    <property type="entry name" value="Beach"/>
    <property type="match status" value="1"/>
</dbReference>
<feature type="region of interest" description="Disordered" evidence="4">
    <location>
        <begin position="502"/>
        <end position="523"/>
    </location>
</feature>
<dbReference type="EMBL" id="CAJPDR010000397">
    <property type="protein sequence ID" value="CAF9934964.1"/>
    <property type="molecule type" value="Genomic_DNA"/>
</dbReference>
<dbReference type="InterPro" id="IPR023362">
    <property type="entry name" value="PH-BEACH_dom"/>
</dbReference>
<feature type="region of interest" description="Disordered" evidence="4">
    <location>
        <begin position="1"/>
        <end position="21"/>
    </location>
</feature>
<evidence type="ECO:0000256" key="4">
    <source>
        <dbReference type="SAM" id="MobiDB-lite"/>
    </source>
</evidence>
<comment type="caution">
    <text evidence="7">The sequence shown here is derived from an EMBL/GenBank/DDBJ whole genome shotgun (WGS) entry which is preliminary data.</text>
</comment>
<dbReference type="InterPro" id="IPR036372">
    <property type="entry name" value="BEACH_dom_sf"/>
</dbReference>
<dbReference type="PANTHER" id="PTHR46108:SF4">
    <property type="entry name" value="BLUE CHEESE"/>
    <property type="match status" value="1"/>
</dbReference>
<evidence type="ECO:0000256" key="3">
    <source>
        <dbReference type="PROSITE-ProRule" id="PRU00221"/>
    </source>
</evidence>
<dbReference type="Pfam" id="PF02138">
    <property type="entry name" value="Beach"/>
    <property type="match status" value="1"/>
</dbReference>
<dbReference type="FunFam" id="1.10.1540.10:FF:000002">
    <property type="entry name" value="WD repeat and FYVE domain containing 3"/>
    <property type="match status" value="1"/>
</dbReference>
<evidence type="ECO:0000256" key="2">
    <source>
        <dbReference type="ARBA" id="ARBA00022737"/>
    </source>
</evidence>
<dbReference type="SUPFAM" id="SSF50978">
    <property type="entry name" value="WD40 repeat-like"/>
    <property type="match status" value="1"/>
</dbReference>
<feature type="compositionally biased region" description="Acidic residues" evidence="4">
    <location>
        <begin position="1793"/>
        <end position="1807"/>
    </location>
</feature>
<feature type="compositionally biased region" description="Polar residues" evidence="4">
    <location>
        <begin position="1144"/>
        <end position="1154"/>
    </location>
</feature>
<dbReference type="InterPro" id="IPR036322">
    <property type="entry name" value="WD40_repeat_dom_sf"/>
</dbReference>
<dbReference type="SUPFAM" id="SSF81837">
    <property type="entry name" value="BEACH domain"/>
    <property type="match status" value="1"/>
</dbReference>
<dbReference type="SUPFAM" id="SSF50729">
    <property type="entry name" value="PH domain-like"/>
    <property type="match status" value="1"/>
</dbReference>
<evidence type="ECO:0000259" key="6">
    <source>
        <dbReference type="PROSITE" id="PS51783"/>
    </source>
</evidence>
<sequence>MTFATGRSRASTLQDAEGGGTELQSQLELLVQKRLDPRKTDTGDDFQMRLQAAHRIRQTLVENPGQVRDSFRHMNGFQSVIEVVGEISKSYKYHDGIEPGQLSAILNLLQATLSILAAALQDHKGNQKYFRLRVDGGGWPTLKKLLCPLLLEESKTDIKALADRVFGCLLACALDDESMTSFYSNLRRQSMSIDSPSDLTPDADPANTKHASQAKQSHGDEVTEQHALARNLLKQEISQLIIVHNPDAILIMFELWKDLEDQSQQERSAVEAGAISLGVLSTINHLTSLNTRNLAALHGTGLLSIVLLSLLSLSSIDHCSVPQLRLLATALLSLGIASLDDAHFLYRHARSSSLIADLLLLSLKASRSPPYVHFDLSVNGYASIELPGIGRTFPPASTSPGYSLSLWFQIVHFDRSSHTTIFGAFDASQTCFLLVYLEKDTHNLILQTSVASSRPSVRFKSTAFKEGRWYHLVIAHRRPKGTSSSRASLFIDGEFVEQVKSQYPESPPSINSDNEANGSPASNRKHNAIQAFLGTPHDLSSRLGKGLISTQWRLASANLFADVLSDDLIAVYYELGPRYSGNYQDCLGSFQTYQASAVLNLRNESLHPGREERSDIVCAIRSKAGRLLPESKILLNISASMVLDESDQNNIDETLLTRYVSKTAGKNLRNVIRGGRNALAINGAIPSVNEALLHTSGFAVLTGDPTTIVPQSLDDAAWRIGGCAAVGLALLESAVTSDDAARALNILFESVQENWRNSEAMERENGFGVLSTLLTTKLCQGQTNVVAAPESPKSISKMRQSVPELPLIVLAEILKFVGYRTDKPEDSVINNPLAYRILLVDMDFWRSARPAVQKLYYEQFIVFGLHSKFHQFNTKRLLRMRITKKWLDALKGETFTTETFEYFLKAFKSFLTRNPSADSMRSLALYITYAIHKPRQKESNPTRGKSIKLNTNVSSRRQTLLSASPRSTRQQDEIVPHLSQLQVALKMLELYADMLCNKDGIANIKKFARTVTNKWLLHLLADDESTVVVLAAKILARLLVINGPSYVQKFVDKTGGVVIMQYRFKRWWSVPTIWPICFAVFFGLDPGKIDFSRTFDMFSLLEMFAADGLAPVVNPTILPVITAMLEQGLRTVTREQLDPDSPLTERSNGKTPTFATDPATPKHTRQRSMLLSIEPSTSTKGELSIEHLAESAATLRTVIRFLAVIHSKSQAFRDFTVSSPYVQELFFVLFPIVVSANTVSPEMELHSRDSALTFNGNDVIMRPLSANSMKGVPVVRTATVEPSQNLKLSRNQAPKRMSSYILVTSDLSKSGLSASKLQPLVSPSRFKPVSNLSGSIVEEVLELTIAVFADQIFTRKDFPGLGLFMRVPPGFQEHQAYFETFILRNTLSHLGNTIKLSQKLLWEPRVLTNMARFAAHLGEAIYEGWFINGAEDTLDFLANILEYLQLPDVSSIKTIRLCSQIITNIRTVLLRVILLRLSELDDVASANDTVVFLNKLAYWQTVLLPAEDPQDGFLKLLCYLVYNRLTGPNRHVRIAAANLWRMLLVQKNDQISAILQQASAVGSNALTRGFEKIMELDNETFLAWMDDHREGLDNALFTALSKAWGSFVGEENRRTEETAKARVSKRREKLKLWASENASDDEILRRHETGTDHWRSNIYAAEQLKRQRALQDQQDSQIFNTATWAKMSQELRRPCGVFDDMVSPKWQLDQTEGRNRMRMRFIADKDAHLHDYQPKRRQSQGPTRPRRSTVAKTKAPVKDILSLPDPSRTAPNALSAQTGLIQSVETSVKSSDEQENELNADDDFEMVDDPRDGSEEYEDKNRKVMRSLQRGDQVEHVHNVSRIIGLEALEGLLILGKGHLYLLDNLFQRSDGEVVNVWQAPQEERDAYLQMISGREAGDRPAPSVKTDYETRSWRWEDVLSISKRRFLFRDVAIEVFFIDGRSYLLTTNTPHLRNELYQKLLGNATHAADSTIGEDSWRIESVKNQGDEIQTFGSRFTSVFAQNNTNPATRKWMRGEISNFHYLMLINTMAGRTFNDLTQYPVFPWVLADYTSEELDLTNPRTFRDLTKPMGCQDPGRQAEFKDRYQSFAEMGDQRSPPFHYGTHYSSAMIVTSYLIRLQPFVHSYLLLQGGSFDHPDRLFYSIERAWSSASRENMTDVRELIPEFFYLSEFLLNHNHYDFGSRQGGAAIDTVELPRWAKGDPKIFIAKHREALESEHVSRHLHQWIDLVFGQKQRGEAALEATNVFHHLSYHGAKDLDTIDDPVERLATIGIIHNFGQTPHQVFQRIHPAREDSKYKVKRLDTAVEGLTRLPFPLIETHDRIAYLQYSSKHEKLICSAPYRLNIGPAYDKYMEWGFFDGSVRFYAADTKKLIGLFEHVHQGQLTFVLFADSKTLVTAGSDCTVSVWTLIITPNSVDLQPKITLFGHRSAVTTLAVSRSFSALLSASSDGQVLLWDLNRLELVRRLSTGKPVEVSCLLAFKDVKKLTNMRCARINDVTGDIMLCRGPEVSLWTLNGDAILEQNIYVEGDDTVSSCAFYEGSGNEYLERKLIFTGHRKGVVNIWNIAISDGAFILEHVKRMHHLDHAGYNIGSGITAILPMAQKVYTGDDDGRVYEWDCIQRQ</sequence>
<evidence type="ECO:0000259" key="5">
    <source>
        <dbReference type="PROSITE" id="PS50197"/>
    </source>
</evidence>
<dbReference type="Pfam" id="PF23295">
    <property type="entry name" value="Arm_4"/>
    <property type="match status" value="1"/>
</dbReference>
<feature type="compositionally biased region" description="Polar residues" evidence="4">
    <location>
        <begin position="1769"/>
        <end position="1789"/>
    </location>
</feature>
<organism evidence="7 8">
    <name type="scientific">Alectoria fallacina</name>
    <dbReference type="NCBI Taxonomy" id="1903189"/>
    <lineage>
        <taxon>Eukaryota</taxon>
        <taxon>Fungi</taxon>
        <taxon>Dikarya</taxon>
        <taxon>Ascomycota</taxon>
        <taxon>Pezizomycotina</taxon>
        <taxon>Lecanoromycetes</taxon>
        <taxon>OSLEUM clade</taxon>
        <taxon>Lecanoromycetidae</taxon>
        <taxon>Lecanorales</taxon>
        <taxon>Lecanorineae</taxon>
        <taxon>Parmeliaceae</taxon>
        <taxon>Alectoria</taxon>
    </lineage>
</organism>
<gene>
    <name evidence="7" type="ORF">ALECFALPRED_006196</name>
</gene>
<dbReference type="Pfam" id="PF14844">
    <property type="entry name" value="PH_BEACH"/>
    <property type="match status" value="1"/>
</dbReference>
<dbReference type="Gene3D" id="2.30.29.30">
    <property type="entry name" value="Pleckstrin-homology domain (PH domain)/Phosphotyrosine-binding domain (PTB)"/>
    <property type="match status" value="1"/>
</dbReference>
<dbReference type="CDD" id="cd01201">
    <property type="entry name" value="PH_BEACH"/>
    <property type="match status" value="1"/>
</dbReference>
<evidence type="ECO:0000313" key="8">
    <source>
        <dbReference type="Proteomes" id="UP000664203"/>
    </source>
</evidence>
<dbReference type="InterPro" id="IPR056252">
    <property type="entry name" value="Alfy-like_Arm-like"/>
</dbReference>
<dbReference type="OrthoDB" id="26681at2759"/>
<reference evidence="7" key="1">
    <citation type="submission" date="2021-03" db="EMBL/GenBank/DDBJ databases">
        <authorList>
            <person name="Tagirdzhanova G."/>
        </authorList>
    </citation>
    <scope>NUCLEOTIDE SEQUENCE</scope>
</reference>
<dbReference type="Pfam" id="PF00400">
    <property type="entry name" value="WD40"/>
    <property type="match status" value="1"/>
</dbReference>
<feature type="compositionally biased region" description="Basic and acidic residues" evidence="4">
    <location>
        <begin position="1808"/>
        <end position="1818"/>
    </location>
</feature>
<dbReference type="InterPro" id="IPR015943">
    <property type="entry name" value="WD40/YVTN_repeat-like_dom_sf"/>
</dbReference>
<dbReference type="InterPro" id="IPR019775">
    <property type="entry name" value="WD40_repeat_CS"/>
</dbReference>
<dbReference type="Gene3D" id="2.60.120.200">
    <property type="match status" value="1"/>
</dbReference>
<dbReference type="SMART" id="SM00320">
    <property type="entry name" value="WD40"/>
    <property type="match status" value="4"/>
</dbReference>
<keyword evidence="1 3" id="KW-0853">WD repeat</keyword>
<dbReference type="SUPFAM" id="SSF49899">
    <property type="entry name" value="Concanavalin A-like lectins/glucanases"/>
    <property type="match status" value="1"/>
</dbReference>
<dbReference type="InterPro" id="IPR000409">
    <property type="entry name" value="BEACH_dom"/>
</dbReference>
<dbReference type="PANTHER" id="PTHR46108">
    <property type="entry name" value="BLUE CHEESE"/>
    <property type="match status" value="1"/>
</dbReference>